<reference evidence="1 2" key="1">
    <citation type="submission" date="2023-08" db="EMBL/GenBank/DDBJ databases">
        <title>A Necator americanus chromosomal reference genome.</title>
        <authorList>
            <person name="Ilik V."/>
            <person name="Petrzelkova K.J."/>
            <person name="Pardy F."/>
            <person name="Fuh T."/>
            <person name="Niatou-Singa F.S."/>
            <person name="Gouil Q."/>
            <person name="Baker L."/>
            <person name="Ritchie M.E."/>
            <person name="Jex A.R."/>
            <person name="Gazzola D."/>
            <person name="Li H."/>
            <person name="Toshio Fujiwara R."/>
            <person name="Zhan B."/>
            <person name="Aroian R.V."/>
            <person name="Pafco B."/>
            <person name="Schwarz E.M."/>
        </authorList>
    </citation>
    <scope>NUCLEOTIDE SEQUENCE [LARGE SCALE GENOMIC DNA]</scope>
    <source>
        <strain evidence="1 2">Aroian</strain>
        <tissue evidence="1">Whole animal</tissue>
    </source>
</reference>
<evidence type="ECO:0008006" key="3">
    <source>
        <dbReference type="Google" id="ProtNLM"/>
    </source>
</evidence>
<evidence type="ECO:0000313" key="1">
    <source>
        <dbReference type="EMBL" id="KAK6741984.1"/>
    </source>
</evidence>
<keyword evidence="2" id="KW-1185">Reference proteome</keyword>
<gene>
    <name evidence="1" type="primary">Necator_chrIII.g10466</name>
    <name evidence="1" type="ORF">RB195_009701</name>
</gene>
<sequence>MNGITLLSTIYDSVYEYHRRSVPLQIRGVMPLTLEQVTDVLRHVSTIEAVNVLCVVDRNTRKDLAQSKFSSNVDGFGLRITVTLKKFRKERLGEAEDMSVAVATTSIQHNGTEKNYHCSPLVYCSRVPGFSQNKR</sequence>
<name>A0ABR1CUH9_NECAM</name>
<dbReference type="EMBL" id="JAVFWL010000003">
    <property type="protein sequence ID" value="KAK6741984.1"/>
    <property type="molecule type" value="Genomic_DNA"/>
</dbReference>
<accession>A0ABR1CUH9</accession>
<comment type="caution">
    <text evidence="1">The sequence shown here is derived from an EMBL/GenBank/DDBJ whole genome shotgun (WGS) entry which is preliminary data.</text>
</comment>
<organism evidence="1 2">
    <name type="scientific">Necator americanus</name>
    <name type="common">Human hookworm</name>
    <dbReference type="NCBI Taxonomy" id="51031"/>
    <lineage>
        <taxon>Eukaryota</taxon>
        <taxon>Metazoa</taxon>
        <taxon>Ecdysozoa</taxon>
        <taxon>Nematoda</taxon>
        <taxon>Chromadorea</taxon>
        <taxon>Rhabditida</taxon>
        <taxon>Rhabditina</taxon>
        <taxon>Rhabditomorpha</taxon>
        <taxon>Strongyloidea</taxon>
        <taxon>Ancylostomatidae</taxon>
        <taxon>Bunostominae</taxon>
        <taxon>Necator</taxon>
    </lineage>
</organism>
<evidence type="ECO:0000313" key="2">
    <source>
        <dbReference type="Proteomes" id="UP001303046"/>
    </source>
</evidence>
<dbReference type="Proteomes" id="UP001303046">
    <property type="component" value="Unassembled WGS sequence"/>
</dbReference>
<protein>
    <recommendedName>
        <fullName evidence="3">F-box domain-containing protein</fullName>
    </recommendedName>
</protein>
<proteinExistence type="predicted"/>